<sequence>MVSLDVGPAQDGTTQGDTAPTAVPQNGTAPTAVPQNGTTPTSAAPARQIEPSLVLRPGAFDPIALLVLRCLRRIVYPLLFVGFTIAWVNGDFTAEAFARLTTPTQYLDALLSPLVVVAFALGLRVVVAALGFVVAIPLTADAWKPGTDARTLMRRMWDRYYLTSSYATLRWTWAVHQFAVARGGAAGTLLDVVERVIRVALPVSIGVFVVVALRTL</sequence>
<keyword evidence="4" id="KW-1185">Reference proteome</keyword>
<dbReference type="AlphaFoldDB" id="A0A2M9CEL3"/>
<reference evidence="3 4" key="1">
    <citation type="submission" date="2017-11" db="EMBL/GenBank/DDBJ databases">
        <title>Genomic Encyclopedia of Archaeal and Bacterial Type Strains, Phase II (KMG-II): From Individual Species to Whole Genera.</title>
        <authorList>
            <person name="Goeker M."/>
        </authorList>
    </citation>
    <scope>NUCLEOTIDE SEQUENCE [LARGE SCALE GENOMIC DNA]</scope>
    <source>
        <strain evidence="3 4">DSM 25478</strain>
    </source>
</reference>
<protein>
    <submittedName>
        <fullName evidence="3">Uncharacterized protein</fullName>
    </submittedName>
</protein>
<feature type="transmembrane region" description="Helical" evidence="2">
    <location>
        <begin position="74"/>
        <end position="90"/>
    </location>
</feature>
<evidence type="ECO:0000313" key="3">
    <source>
        <dbReference type="EMBL" id="PJJ70386.1"/>
    </source>
</evidence>
<keyword evidence="2" id="KW-1133">Transmembrane helix</keyword>
<dbReference type="RefSeq" id="WP_100423364.1">
    <property type="nucleotide sequence ID" value="NZ_BOOX01000001.1"/>
</dbReference>
<dbReference type="Proteomes" id="UP000231693">
    <property type="component" value="Unassembled WGS sequence"/>
</dbReference>
<comment type="caution">
    <text evidence="3">The sequence shown here is derived from an EMBL/GenBank/DDBJ whole genome shotgun (WGS) entry which is preliminary data.</text>
</comment>
<evidence type="ECO:0000256" key="2">
    <source>
        <dbReference type="SAM" id="Phobius"/>
    </source>
</evidence>
<dbReference type="EMBL" id="PGFE01000003">
    <property type="protein sequence ID" value="PJJ70386.1"/>
    <property type="molecule type" value="Genomic_DNA"/>
</dbReference>
<feature type="transmembrane region" description="Helical" evidence="2">
    <location>
        <begin position="110"/>
        <end position="138"/>
    </location>
</feature>
<gene>
    <name evidence="3" type="ORF">CLV28_2221</name>
</gene>
<proteinExistence type="predicted"/>
<feature type="region of interest" description="Disordered" evidence="1">
    <location>
        <begin position="1"/>
        <end position="45"/>
    </location>
</feature>
<evidence type="ECO:0000256" key="1">
    <source>
        <dbReference type="SAM" id="MobiDB-lite"/>
    </source>
</evidence>
<organism evidence="3 4">
    <name type="scientific">Sediminihabitans luteus</name>
    <dbReference type="NCBI Taxonomy" id="1138585"/>
    <lineage>
        <taxon>Bacteria</taxon>
        <taxon>Bacillati</taxon>
        <taxon>Actinomycetota</taxon>
        <taxon>Actinomycetes</taxon>
        <taxon>Micrococcales</taxon>
        <taxon>Cellulomonadaceae</taxon>
        <taxon>Sediminihabitans</taxon>
    </lineage>
</organism>
<feature type="transmembrane region" description="Helical" evidence="2">
    <location>
        <begin position="196"/>
        <end position="213"/>
    </location>
</feature>
<feature type="compositionally biased region" description="Polar residues" evidence="1">
    <location>
        <begin position="11"/>
        <end position="42"/>
    </location>
</feature>
<keyword evidence="2" id="KW-0472">Membrane</keyword>
<evidence type="ECO:0000313" key="4">
    <source>
        <dbReference type="Proteomes" id="UP000231693"/>
    </source>
</evidence>
<name>A0A2M9CEL3_9CELL</name>
<dbReference type="OrthoDB" id="9969283at2"/>
<feature type="transmembrane region" description="Helical" evidence="2">
    <location>
        <begin position="159"/>
        <end position="176"/>
    </location>
</feature>
<accession>A0A2M9CEL3</accession>
<keyword evidence="2" id="KW-0812">Transmembrane</keyword>